<dbReference type="GO" id="GO:0071949">
    <property type="term" value="F:FAD binding"/>
    <property type="evidence" value="ECO:0007669"/>
    <property type="project" value="InterPro"/>
</dbReference>
<evidence type="ECO:0000313" key="5">
    <source>
        <dbReference type="EMBL" id="KAA0019985.1"/>
    </source>
</evidence>
<feature type="domain" description="FAD-binding PCMH-type" evidence="4">
    <location>
        <begin position="15"/>
        <end position="194"/>
    </location>
</feature>
<dbReference type="PROSITE" id="PS51387">
    <property type="entry name" value="FAD_PCMH"/>
    <property type="match status" value="1"/>
</dbReference>
<keyword evidence="1" id="KW-0285">Flavoprotein</keyword>
<evidence type="ECO:0000256" key="2">
    <source>
        <dbReference type="ARBA" id="ARBA00022827"/>
    </source>
</evidence>
<keyword evidence="5" id="KW-0560">Oxidoreductase</keyword>
<dbReference type="Proteomes" id="UP000466024">
    <property type="component" value="Unassembled WGS sequence"/>
</dbReference>
<dbReference type="InterPro" id="IPR036318">
    <property type="entry name" value="FAD-bd_PCMH-like_sf"/>
</dbReference>
<proteinExistence type="predicted"/>
<dbReference type="InterPro" id="IPR016166">
    <property type="entry name" value="FAD-bd_PCMH"/>
</dbReference>
<feature type="region of interest" description="Disordered" evidence="3">
    <location>
        <begin position="1"/>
        <end position="27"/>
    </location>
</feature>
<evidence type="ECO:0000256" key="1">
    <source>
        <dbReference type="ARBA" id="ARBA00022630"/>
    </source>
</evidence>
<name>A0A640WHX4_9GAMM</name>
<keyword evidence="6" id="KW-1185">Reference proteome</keyword>
<dbReference type="AlphaFoldDB" id="A0A640WHX4"/>
<dbReference type="SUPFAM" id="SSF55103">
    <property type="entry name" value="FAD-linked oxidases, C-terminal domain"/>
    <property type="match status" value="1"/>
</dbReference>
<evidence type="ECO:0000313" key="6">
    <source>
        <dbReference type="Proteomes" id="UP000466024"/>
    </source>
</evidence>
<gene>
    <name evidence="5" type="primary">glcE</name>
    <name evidence="5" type="ORF">F0A16_05395</name>
</gene>
<dbReference type="InterPro" id="IPR016169">
    <property type="entry name" value="FAD-bd_PCMH_sub2"/>
</dbReference>
<dbReference type="PANTHER" id="PTHR11748">
    <property type="entry name" value="D-LACTATE DEHYDROGENASE"/>
    <property type="match status" value="1"/>
</dbReference>
<dbReference type="EC" id="1.1.99.14" evidence="5"/>
<dbReference type="Gene3D" id="3.30.465.10">
    <property type="match status" value="1"/>
</dbReference>
<dbReference type="InterPro" id="IPR016164">
    <property type="entry name" value="FAD-linked_Oxase-like_C"/>
</dbReference>
<sequence>MTHLQDRQPEYTPPNESGPDALAGRDDSEALCEQVVRARAERATLRIVGGDTKAFYGRRVETAQALSTTGHHGIVHYDPVELVATVRAGTRLRDLERALADNGQRLAFEPPHFGDDATVGGMVAAGLSGPRRPWVGAVRDFVLGVRIITFDGKQLRFGGEVMKNVAGYDLSRLMVGAQGTLGVLTEVSFKVLPIPHAHACLRLELPLAGAFERLTAWGREPMPITGAAHDGEALHLRLEGGEGSVSATRQRLGGETEDSCFWSQLRELQLPFFNGAFDNDAHVLWRLSLPALARTPALEGDWLVDWAGAQRWLKSSEGRGFEDEPRADAHIHEAAIAAGGHATRFTPTANGDSPFTPLPPVLAKYHRQLKQRLDPQAIFNPGRLYAEW</sequence>
<accession>A0A640WHX4</accession>
<dbReference type="EMBL" id="VTPX01000002">
    <property type="protein sequence ID" value="KAA0019985.1"/>
    <property type="molecule type" value="Genomic_DNA"/>
</dbReference>
<comment type="caution">
    <text evidence="5">The sequence shown here is derived from an EMBL/GenBank/DDBJ whole genome shotgun (WGS) entry which is preliminary data.</text>
</comment>
<dbReference type="PANTHER" id="PTHR11748:SF103">
    <property type="entry name" value="GLYCOLATE OXIDASE SUBUNIT GLCE"/>
    <property type="match status" value="1"/>
</dbReference>
<organism evidence="5 6">
    <name type="scientific">Salinicola corii</name>
    <dbReference type="NCBI Taxonomy" id="2606937"/>
    <lineage>
        <taxon>Bacteria</taxon>
        <taxon>Pseudomonadati</taxon>
        <taxon>Pseudomonadota</taxon>
        <taxon>Gammaproteobacteria</taxon>
        <taxon>Oceanospirillales</taxon>
        <taxon>Halomonadaceae</taxon>
        <taxon>Salinicola</taxon>
    </lineage>
</organism>
<reference evidence="5 6" key="1">
    <citation type="submission" date="2019-08" db="EMBL/GenBank/DDBJ databases">
        <title>Bioinformatics analysis of the strain L3 and L5.</title>
        <authorList>
            <person name="Li X."/>
        </authorList>
    </citation>
    <scope>NUCLEOTIDE SEQUENCE [LARGE SCALE GENOMIC DNA]</scope>
    <source>
        <strain evidence="5 6">L3</strain>
    </source>
</reference>
<dbReference type="SUPFAM" id="SSF56176">
    <property type="entry name" value="FAD-binding/transporter-associated domain-like"/>
    <property type="match status" value="1"/>
</dbReference>
<dbReference type="GO" id="GO:0019154">
    <property type="term" value="F:glycolate dehydrogenase activity"/>
    <property type="evidence" value="ECO:0007669"/>
    <property type="project" value="UniProtKB-EC"/>
</dbReference>
<evidence type="ECO:0000259" key="4">
    <source>
        <dbReference type="PROSITE" id="PS51387"/>
    </source>
</evidence>
<protein>
    <submittedName>
        <fullName evidence="5">Glycolate oxidase subunit GlcE</fullName>
        <ecNumber evidence="5">1.1.99.14</ecNumber>
    </submittedName>
</protein>
<evidence type="ECO:0000256" key="3">
    <source>
        <dbReference type="SAM" id="MobiDB-lite"/>
    </source>
</evidence>
<dbReference type="InterPro" id="IPR006094">
    <property type="entry name" value="Oxid_FAD_bind_N"/>
</dbReference>
<dbReference type="NCBIfam" id="NF008439">
    <property type="entry name" value="PRK11282.1"/>
    <property type="match status" value="1"/>
</dbReference>
<keyword evidence="2" id="KW-0274">FAD</keyword>
<dbReference type="Pfam" id="PF01565">
    <property type="entry name" value="FAD_binding_4"/>
    <property type="match status" value="1"/>
</dbReference>